<dbReference type="InterPro" id="IPR025246">
    <property type="entry name" value="IS30-like_HTH"/>
</dbReference>
<name>A0AAX0J0J5_CORDP</name>
<sequence>MSTRSLGSEGRCNTFIRKRLLMASSPGPFHSLTDADKHRLTELITAGSSVHAAARLLNANYRHCLNYSHHNTLITPRRQSTVVPQQRAAFLTQINNENTSIRRAAIDTELSLSVAYRLARDTGQHTRRSRYQQRVDSTNLRLEYLRLRLACLSQRDAATAVDIGRRTAYDFDHGLSHTGSTRRRFIPNGPHAKAYNTCMTTLAARHDVIEEGRLPAPALPTRIDPYKPINRRYLNIEDRIQIADLYREGHCPAYIARVMGQSRSTITRDLRRNLLSAGCGHNGHRRKFRVEFASTIPMIRRCA</sequence>
<comment type="caution">
    <text evidence="2">The sequence shown here is derived from an EMBL/GenBank/DDBJ whole genome shotgun (WGS) entry which is preliminary data.</text>
</comment>
<dbReference type="InterPro" id="IPR009057">
    <property type="entry name" value="Homeodomain-like_sf"/>
</dbReference>
<dbReference type="AlphaFoldDB" id="A0AAX0J0J5"/>
<protein>
    <submittedName>
        <fullName evidence="2">Transposase</fullName>
    </submittedName>
</protein>
<dbReference type="SUPFAM" id="SSF46689">
    <property type="entry name" value="Homeodomain-like"/>
    <property type="match status" value="1"/>
</dbReference>
<dbReference type="RefSeq" id="WP_014318469.1">
    <property type="nucleotide sequence ID" value="NZ_LSYA01000055.1"/>
</dbReference>
<dbReference type="EMBL" id="LJXR01000022">
    <property type="protein sequence ID" value="OKY22070.1"/>
    <property type="molecule type" value="Genomic_DNA"/>
</dbReference>
<reference evidence="2 3" key="1">
    <citation type="submission" date="2015-09" db="EMBL/GenBank/DDBJ databases">
        <title>Genome sequencing of Corynebacterium diphtheriae Bv. Gravis strain DSM 44123.</title>
        <authorList>
            <person name="Sangal V."/>
            <person name="Burkovski A."/>
        </authorList>
    </citation>
    <scope>NUCLEOTIDE SEQUENCE [LARGE SCALE GENOMIC DNA]</scope>
    <source>
        <strain evidence="2 3">DSM 44123</strain>
    </source>
</reference>
<proteinExistence type="predicted"/>
<gene>
    <name evidence="2" type="ORF">AOT42_04315</name>
</gene>
<organism evidence="2 3">
    <name type="scientific">Corynebacterium diphtheriae bv. gravis</name>
    <dbReference type="NCBI Taxonomy" id="1720349"/>
    <lineage>
        <taxon>Bacteria</taxon>
        <taxon>Bacillati</taxon>
        <taxon>Actinomycetota</taxon>
        <taxon>Actinomycetes</taxon>
        <taxon>Mycobacteriales</taxon>
        <taxon>Corynebacteriaceae</taxon>
        <taxon>Corynebacterium</taxon>
    </lineage>
</organism>
<accession>A0AAX0J0J5</accession>
<evidence type="ECO:0000313" key="3">
    <source>
        <dbReference type="Proteomes" id="UP000186159"/>
    </source>
</evidence>
<dbReference type="Proteomes" id="UP000186159">
    <property type="component" value="Unassembled WGS sequence"/>
</dbReference>
<evidence type="ECO:0000259" key="1">
    <source>
        <dbReference type="Pfam" id="PF13936"/>
    </source>
</evidence>
<dbReference type="Pfam" id="PF13936">
    <property type="entry name" value="HTH_38"/>
    <property type="match status" value="1"/>
</dbReference>
<evidence type="ECO:0000313" key="2">
    <source>
        <dbReference type="EMBL" id="OKY22070.1"/>
    </source>
</evidence>
<feature type="domain" description="Transposase IS30-like HTH" evidence="1">
    <location>
        <begin position="231"/>
        <end position="273"/>
    </location>
</feature>